<keyword evidence="2" id="KW-0489">Methyltransferase</keyword>
<comment type="caution">
    <text evidence="2">The sequence shown here is derived from an EMBL/GenBank/DDBJ whole genome shotgun (WGS) entry which is preliminary data.</text>
</comment>
<keyword evidence="2" id="KW-0808">Transferase</keyword>
<proteinExistence type="predicted"/>
<dbReference type="GO" id="GO:0008168">
    <property type="term" value="F:methyltransferase activity"/>
    <property type="evidence" value="ECO:0007669"/>
    <property type="project" value="UniProtKB-KW"/>
</dbReference>
<dbReference type="PANTHER" id="PTHR43591">
    <property type="entry name" value="METHYLTRANSFERASE"/>
    <property type="match status" value="1"/>
</dbReference>
<reference evidence="2 3" key="1">
    <citation type="submission" date="2019-03" db="EMBL/GenBank/DDBJ databases">
        <title>Genomic Encyclopedia of Archaeal and Bacterial Type Strains, Phase II (KMG-II): from individual species to whole genera.</title>
        <authorList>
            <person name="Goeker M."/>
        </authorList>
    </citation>
    <scope>NUCLEOTIDE SEQUENCE [LARGE SCALE GENOMIC DNA]</scope>
    <source>
        <strain evidence="2 3">DSM 28353</strain>
    </source>
</reference>
<dbReference type="Gene3D" id="3.40.50.150">
    <property type="entry name" value="Vaccinia Virus protein VP39"/>
    <property type="match status" value="1"/>
</dbReference>
<dbReference type="AlphaFoldDB" id="A0A4R6W974"/>
<keyword evidence="1" id="KW-0472">Membrane</keyword>
<dbReference type="PANTHER" id="PTHR43591:SF24">
    <property type="entry name" value="2-METHOXY-6-POLYPRENYL-1,4-BENZOQUINOL METHYLASE, MITOCHONDRIAL"/>
    <property type="match status" value="1"/>
</dbReference>
<accession>A0A4R6W974</accession>
<gene>
    <name evidence="2" type="ORF">CLV99_3377</name>
</gene>
<keyword evidence="1" id="KW-1133">Transmembrane helix</keyword>
<dbReference type="InterPro" id="IPR029063">
    <property type="entry name" value="SAM-dependent_MTases_sf"/>
</dbReference>
<evidence type="ECO:0000313" key="2">
    <source>
        <dbReference type="EMBL" id="TDQ75684.1"/>
    </source>
</evidence>
<protein>
    <submittedName>
        <fullName evidence="2">Demethylmenaquinone methyltransferase/2-methoxy-6-polyprenyl-1,4-benzoquinol methylase</fullName>
    </submittedName>
</protein>
<organism evidence="2 3">
    <name type="scientific">Sphingobacterium yanglingense</name>
    <dbReference type="NCBI Taxonomy" id="1437280"/>
    <lineage>
        <taxon>Bacteria</taxon>
        <taxon>Pseudomonadati</taxon>
        <taxon>Bacteroidota</taxon>
        <taxon>Sphingobacteriia</taxon>
        <taxon>Sphingobacteriales</taxon>
        <taxon>Sphingobacteriaceae</taxon>
        <taxon>Sphingobacterium</taxon>
    </lineage>
</organism>
<dbReference type="SUPFAM" id="SSF53335">
    <property type="entry name" value="S-adenosyl-L-methionine-dependent methyltransferases"/>
    <property type="match status" value="1"/>
</dbReference>
<evidence type="ECO:0000313" key="3">
    <source>
        <dbReference type="Proteomes" id="UP000295292"/>
    </source>
</evidence>
<keyword evidence="1" id="KW-0812">Transmembrane</keyword>
<dbReference type="Pfam" id="PF01209">
    <property type="entry name" value="Ubie_methyltran"/>
    <property type="match status" value="1"/>
</dbReference>
<evidence type="ECO:0000256" key="1">
    <source>
        <dbReference type="SAM" id="Phobius"/>
    </source>
</evidence>
<keyword evidence="3" id="KW-1185">Reference proteome</keyword>
<sequence length="245" mass="28400">MENEVNQTGRKNIYDPQFVKNLFNTMSGSYERMNYITSFGFSIRWRKQFLRKLTPSTEKLNVLDLLSGLGENWSYLKKHFPQSNFHALDFSEAMLSKSMPKGERIFGKQLTLFSDDVLNNSLSSSHYDIVTCAYGLKTFNNSQLDILARELSRILRSNGRFTFIEVSVPKSPILAFFYGLYLGHIIPVLGKLFLGNPSDYKMLWIYTKSFQNTQQIQEIFSRYNLELEIDSYFFGCATGIHGFKK</sequence>
<dbReference type="RefSeq" id="WP_133585593.1">
    <property type="nucleotide sequence ID" value="NZ_SNYV01000016.1"/>
</dbReference>
<feature type="transmembrane region" description="Helical" evidence="1">
    <location>
        <begin position="173"/>
        <end position="194"/>
    </location>
</feature>
<dbReference type="GO" id="GO:0032259">
    <property type="term" value="P:methylation"/>
    <property type="evidence" value="ECO:0007669"/>
    <property type="project" value="UniProtKB-KW"/>
</dbReference>
<dbReference type="Proteomes" id="UP000295292">
    <property type="component" value="Unassembled WGS sequence"/>
</dbReference>
<name>A0A4R6W974_9SPHI</name>
<dbReference type="OrthoDB" id="9795634at2"/>
<dbReference type="EMBL" id="SNYV01000016">
    <property type="protein sequence ID" value="TDQ75684.1"/>
    <property type="molecule type" value="Genomic_DNA"/>
</dbReference>